<reference evidence="2" key="1">
    <citation type="submission" date="2018-05" db="EMBL/GenBank/DDBJ databases">
        <authorList>
            <person name="Lanie J.A."/>
            <person name="Ng W.-L."/>
            <person name="Kazmierczak K.M."/>
            <person name="Andrzejewski T.M."/>
            <person name="Davidsen T.M."/>
            <person name="Wayne K.J."/>
            <person name="Tettelin H."/>
            <person name="Glass J.I."/>
            <person name="Rusch D."/>
            <person name="Podicherti R."/>
            <person name="Tsui H.-C.T."/>
            <person name="Winkler M.E."/>
        </authorList>
    </citation>
    <scope>NUCLEOTIDE SEQUENCE</scope>
</reference>
<name>A0A382HZR3_9ZZZZ</name>
<gene>
    <name evidence="2" type="ORF">METZ01_LOCUS244805</name>
</gene>
<dbReference type="Gene3D" id="2.40.10.220">
    <property type="entry name" value="predicted glycosyltransferase like domains"/>
    <property type="match status" value="1"/>
</dbReference>
<dbReference type="InterPro" id="IPR009875">
    <property type="entry name" value="PilZ_domain"/>
</dbReference>
<dbReference type="EMBL" id="UINC01063866">
    <property type="protein sequence ID" value="SVB91951.1"/>
    <property type="molecule type" value="Genomic_DNA"/>
</dbReference>
<dbReference type="AlphaFoldDB" id="A0A382HZR3"/>
<organism evidence="2">
    <name type="scientific">marine metagenome</name>
    <dbReference type="NCBI Taxonomy" id="408172"/>
    <lineage>
        <taxon>unclassified sequences</taxon>
        <taxon>metagenomes</taxon>
        <taxon>ecological metagenomes</taxon>
    </lineage>
</organism>
<proteinExistence type="predicted"/>
<sequence length="129" mass="14003">MAELELGDNIGQIPDDVKVVRPKVLSVSIKDKKTLHSAFMPFLKNGGIFVPTENRYLVGDEVFLILKLLDDAQFAVAGVVSWTTPSGAQASRTAGVGIHLQGAEGAKLKEYVQAELADFPQPQRPTHTF</sequence>
<accession>A0A382HZR3</accession>
<protein>
    <recommendedName>
        <fullName evidence="1">PilZ domain-containing protein</fullName>
    </recommendedName>
</protein>
<dbReference type="GO" id="GO:0035438">
    <property type="term" value="F:cyclic-di-GMP binding"/>
    <property type="evidence" value="ECO:0007669"/>
    <property type="project" value="InterPro"/>
</dbReference>
<evidence type="ECO:0000313" key="2">
    <source>
        <dbReference type="EMBL" id="SVB91951.1"/>
    </source>
</evidence>
<feature type="domain" description="PilZ" evidence="1">
    <location>
        <begin position="24"/>
        <end position="112"/>
    </location>
</feature>
<evidence type="ECO:0000259" key="1">
    <source>
        <dbReference type="Pfam" id="PF07238"/>
    </source>
</evidence>
<dbReference type="Pfam" id="PF07238">
    <property type="entry name" value="PilZ"/>
    <property type="match status" value="1"/>
</dbReference>